<sequence length="268" mass="31369">MFPICICTLHHIHTQSDSLTISPTMLQKAILRILDMGFTFITYGEFIEAILQNKNIGKKKVLLTFDDGYFDLYRFGFPILKELRIPAVCFLITNTIRDSKREIYDLEPKLHKNFNYSNDLEYFLNLSEILEMHASGLMEFDSHSATHFSCNSEDTERLKQELTHSRDKISEIFPHKKYFGFCFPRGDFNTNALNLLSTCGYDFAFSTIDGGLCKGDDLRRIRRIDISQSTRKEADYLFRLSKKLNLYSYPLLGNLYSNFRNRKFHRVP</sequence>
<dbReference type="GO" id="GO:0005975">
    <property type="term" value="P:carbohydrate metabolic process"/>
    <property type="evidence" value="ECO:0007669"/>
    <property type="project" value="InterPro"/>
</dbReference>
<organism evidence="3 4">
    <name type="scientific">Helicobacter ganmani</name>
    <dbReference type="NCBI Taxonomy" id="60246"/>
    <lineage>
        <taxon>Bacteria</taxon>
        <taxon>Pseudomonadati</taxon>
        <taxon>Campylobacterota</taxon>
        <taxon>Epsilonproteobacteria</taxon>
        <taxon>Campylobacterales</taxon>
        <taxon>Helicobacteraceae</taxon>
        <taxon>Helicobacter</taxon>
    </lineage>
</organism>
<dbReference type="EMBL" id="NXLS01000010">
    <property type="protein sequence ID" value="RDU61907.1"/>
    <property type="molecule type" value="Genomic_DNA"/>
</dbReference>
<reference evidence="3 4" key="1">
    <citation type="submission" date="2018-04" db="EMBL/GenBank/DDBJ databases">
        <title>Novel Campyloabacter and Helicobacter Species and Strains.</title>
        <authorList>
            <person name="Mannion A.J."/>
            <person name="Shen Z."/>
            <person name="Fox J.G."/>
        </authorList>
    </citation>
    <scope>NUCLEOTIDE SEQUENCE [LARGE SCALE GENOMIC DNA]</scope>
    <source>
        <strain evidence="3 4">MIT 99-5101</strain>
    </source>
</reference>
<keyword evidence="1" id="KW-0732">Signal</keyword>
<dbReference type="GeneID" id="82536288"/>
<name>A0A3D8I9U4_9HELI</name>
<proteinExistence type="predicted"/>
<dbReference type="AlphaFoldDB" id="A0A3D8I9U4"/>
<evidence type="ECO:0000313" key="4">
    <source>
        <dbReference type="Proteomes" id="UP000256650"/>
    </source>
</evidence>
<dbReference type="PANTHER" id="PTHR34216">
    <property type="match status" value="1"/>
</dbReference>
<dbReference type="PANTHER" id="PTHR34216:SF7">
    <property type="entry name" value="POLY-BETA-1,6-N-ACETYL-D-GLUCOSAMINE N-DEACETYLASE"/>
    <property type="match status" value="1"/>
</dbReference>
<dbReference type="SUPFAM" id="SSF88713">
    <property type="entry name" value="Glycoside hydrolase/deacetylase"/>
    <property type="match status" value="1"/>
</dbReference>
<dbReference type="CDD" id="cd10918">
    <property type="entry name" value="CE4_NodB_like_5s_6s"/>
    <property type="match status" value="1"/>
</dbReference>
<dbReference type="InterPro" id="IPR011330">
    <property type="entry name" value="Glyco_hydro/deAcase_b/a-brl"/>
</dbReference>
<dbReference type="GO" id="GO:0016810">
    <property type="term" value="F:hydrolase activity, acting on carbon-nitrogen (but not peptide) bonds"/>
    <property type="evidence" value="ECO:0007669"/>
    <property type="project" value="InterPro"/>
</dbReference>
<evidence type="ECO:0000256" key="1">
    <source>
        <dbReference type="ARBA" id="ARBA00022729"/>
    </source>
</evidence>
<dbReference type="PROSITE" id="PS51677">
    <property type="entry name" value="NODB"/>
    <property type="match status" value="1"/>
</dbReference>
<keyword evidence="4" id="KW-1185">Reference proteome</keyword>
<gene>
    <name evidence="3" type="ORF">CQA43_08350</name>
</gene>
<dbReference type="Pfam" id="PF01522">
    <property type="entry name" value="Polysacc_deac_1"/>
    <property type="match status" value="1"/>
</dbReference>
<evidence type="ECO:0000313" key="3">
    <source>
        <dbReference type="EMBL" id="RDU61907.1"/>
    </source>
</evidence>
<dbReference type="InterPro" id="IPR051398">
    <property type="entry name" value="Polysacch_Deacetylase"/>
</dbReference>
<dbReference type="RefSeq" id="WP_115552142.1">
    <property type="nucleotide sequence ID" value="NZ_CAOOIB010000014.1"/>
</dbReference>
<evidence type="ECO:0000259" key="2">
    <source>
        <dbReference type="PROSITE" id="PS51677"/>
    </source>
</evidence>
<comment type="caution">
    <text evidence="3">The sequence shown here is derived from an EMBL/GenBank/DDBJ whole genome shotgun (WGS) entry which is preliminary data.</text>
</comment>
<dbReference type="InterPro" id="IPR002509">
    <property type="entry name" value="NODB_dom"/>
</dbReference>
<dbReference type="OrthoDB" id="9776235at2"/>
<protein>
    <submittedName>
        <fullName evidence="3">Polysaccharide deacetylase family protein</fullName>
    </submittedName>
</protein>
<dbReference type="Proteomes" id="UP000256650">
    <property type="component" value="Unassembled WGS sequence"/>
</dbReference>
<feature type="domain" description="NodB homology" evidence="2">
    <location>
        <begin position="59"/>
        <end position="268"/>
    </location>
</feature>
<accession>A0A3D8I9U4</accession>
<dbReference type="Gene3D" id="3.20.20.370">
    <property type="entry name" value="Glycoside hydrolase/deacetylase"/>
    <property type="match status" value="1"/>
</dbReference>